<organism evidence="1 2">
    <name type="scientific">Fusarium decemcellulare</name>
    <dbReference type="NCBI Taxonomy" id="57161"/>
    <lineage>
        <taxon>Eukaryota</taxon>
        <taxon>Fungi</taxon>
        <taxon>Dikarya</taxon>
        <taxon>Ascomycota</taxon>
        <taxon>Pezizomycotina</taxon>
        <taxon>Sordariomycetes</taxon>
        <taxon>Hypocreomycetidae</taxon>
        <taxon>Hypocreales</taxon>
        <taxon>Nectriaceae</taxon>
        <taxon>Fusarium</taxon>
        <taxon>Fusarium decemcellulare species complex</taxon>
    </lineage>
</organism>
<evidence type="ECO:0000313" key="2">
    <source>
        <dbReference type="Proteomes" id="UP001148629"/>
    </source>
</evidence>
<dbReference type="Proteomes" id="UP001148629">
    <property type="component" value="Unassembled WGS sequence"/>
</dbReference>
<reference evidence="1" key="1">
    <citation type="submission" date="2022-08" db="EMBL/GenBank/DDBJ databases">
        <title>Genome Sequence of Fusarium decemcellulare.</title>
        <authorList>
            <person name="Buettner E."/>
        </authorList>
    </citation>
    <scope>NUCLEOTIDE SEQUENCE</scope>
    <source>
        <strain evidence="1">Babe19</strain>
    </source>
</reference>
<evidence type="ECO:0000313" key="1">
    <source>
        <dbReference type="EMBL" id="KAJ3534528.1"/>
    </source>
</evidence>
<proteinExistence type="predicted"/>
<comment type="caution">
    <text evidence="1">The sequence shown here is derived from an EMBL/GenBank/DDBJ whole genome shotgun (WGS) entry which is preliminary data.</text>
</comment>
<protein>
    <submittedName>
        <fullName evidence="1">Uncharacterized protein</fullName>
    </submittedName>
</protein>
<keyword evidence="2" id="KW-1185">Reference proteome</keyword>
<sequence length="431" mass="46985">MFDSDTSPSGPESIEKKDHERTPSQAPSESEELSDGGFRAWLVVVGVWCTSFCSFGWINSIGTFQEYYQNDLLRGQSAGRISWITSLEVFFMMGMGPFVGHFYDRYGPRYLMLAGSILHVFGLMMASISTKYYQLLLAQGVCSAIGVSAVCQCGLNSLHGWFTERRGLAFGIVSSGSSLGGIVLPILTNRMIRQVSFGWAMRTCAFLILFLLIIANLTVTPKFPPHQKKVSRKQLQRPFREVNFLLVVLGVFFFTFGQFTPINYLPVQASSGVVDQTVVEYLVAILNAGSLFGRLASGFLGDKIGRYNIFIIVCYITTVLVLAMWIPVSSTGGIAAFAALFGFFSGAYVSLLPVLIAQISPLNEIGFRTGISFFLCAIGGLVTSPICGAIYDNSGSWVGVKVFAGVFCFAGTTLVLAGRLRITGLTLFKAF</sequence>
<accession>A0ACC1S902</accession>
<name>A0ACC1S902_9HYPO</name>
<dbReference type="EMBL" id="JANRMS010000777">
    <property type="protein sequence ID" value="KAJ3534528.1"/>
    <property type="molecule type" value="Genomic_DNA"/>
</dbReference>
<gene>
    <name evidence="1" type="ORF">NM208_g7507</name>
</gene>